<feature type="compositionally biased region" description="Polar residues" evidence="5">
    <location>
        <begin position="364"/>
        <end position="375"/>
    </location>
</feature>
<feature type="transmembrane region" description="Helical" evidence="6">
    <location>
        <begin position="90"/>
        <end position="110"/>
    </location>
</feature>
<dbReference type="Pfam" id="PF13908">
    <property type="entry name" value="Shisa_N"/>
    <property type="match status" value="1"/>
</dbReference>
<keyword evidence="4 6" id="KW-0472">Membrane</keyword>
<name>H3C581_TETNG</name>
<keyword evidence="9" id="KW-1185">Reference proteome</keyword>
<dbReference type="Proteomes" id="UP000007303">
    <property type="component" value="Unassembled WGS sequence"/>
</dbReference>
<dbReference type="GO" id="GO:0032591">
    <property type="term" value="C:dendritic spine membrane"/>
    <property type="evidence" value="ECO:0007669"/>
    <property type="project" value="TreeGrafter"/>
</dbReference>
<dbReference type="OMA" id="QDNCKNY"/>
<reference evidence="8" key="2">
    <citation type="submission" date="2025-08" db="UniProtKB">
        <authorList>
            <consortium name="Ensembl"/>
        </authorList>
    </citation>
    <scope>IDENTIFICATION</scope>
</reference>
<feature type="domain" description="Shisa N-terminal" evidence="7">
    <location>
        <begin position="2"/>
        <end position="52"/>
    </location>
</feature>
<dbReference type="GO" id="GO:0014069">
    <property type="term" value="C:postsynaptic density"/>
    <property type="evidence" value="ECO:0007669"/>
    <property type="project" value="TreeGrafter"/>
</dbReference>
<feature type="region of interest" description="Disordered" evidence="5">
    <location>
        <begin position="448"/>
        <end position="476"/>
    </location>
</feature>
<dbReference type="GO" id="GO:0045211">
    <property type="term" value="C:postsynaptic membrane"/>
    <property type="evidence" value="ECO:0007669"/>
    <property type="project" value="TreeGrafter"/>
</dbReference>
<reference evidence="8" key="3">
    <citation type="submission" date="2025-09" db="UniProtKB">
        <authorList>
            <consortium name="Ensembl"/>
        </authorList>
    </citation>
    <scope>IDENTIFICATION</scope>
</reference>
<feature type="compositionally biased region" description="Gly residues" evidence="5">
    <location>
        <begin position="449"/>
        <end position="464"/>
    </location>
</feature>
<dbReference type="PANTHER" id="PTHR31774">
    <property type="entry name" value="PROTEIN SHISA-9-RELATED"/>
    <property type="match status" value="1"/>
</dbReference>
<dbReference type="Ensembl" id="ENSTNIT00000001646.1">
    <property type="protein sequence ID" value="ENSTNIP00000003400.1"/>
    <property type="gene ID" value="ENSTNIG00000008097.1"/>
</dbReference>
<dbReference type="PANTHER" id="PTHR31774:SF15">
    <property type="entry name" value="PROTEIN SHISA-7-LIKE"/>
    <property type="match status" value="1"/>
</dbReference>
<feature type="compositionally biased region" description="Pro residues" evidence="5">
    <location>
        <begin position="298"/>
        <end position="312"/>
    </location>
</feature>
<keyword evidence="2 6" id="KW-0812">Transmembrane</keyword>
<comment type="subcellular location">
    <subcellularLocation>
        <location evidence="1">Membrane</location>
    </subcellularLocation>
</comment>
<protein>
    <submittedName>
        <fullName evidence="8">Shisa family member 7a</fullName>
    </submittedName>
</protein>
<proteinExistence type="predicted"/>
<dbReference type="GO" id="GO:0032281">
    <property type="term" value="C:AMPA glutamate receptor complex"/>
    <property type="evidence" value="ECO:0007669"/>
    <property type="project" value="TreeGrafter"/>
</dbReference>
<dbReference type="AlphaFoldDB" id="H3C581"/>
<feature type="compositionally biased region" description="Basic and acidic residues" evidence="5">
    <location>
        <begin position="376"/>
        <end position="385"/>
    </location>
</feature>
<evidence type="ECO:0000256" key="2">
    <source>
        <dbReference type="ARBA" id="ARBA00022692"/>
    </source>
</evidence>
<accession>H3C581</accession>
<reference evidence="9" key="1">
    <citation type="journal article" date="2004" name="Nature">
        <title>Genome duplication in the teleost fish Tetraodon nigroviridis reveals the early vertebrate proto-karyotype.</title>
        <authorList>
            <person name="Jaillon O."/>
            <person name="Aury J.-M."/>
            <person name="Brunet F."/>
            <person name="Petit J.-L."/>
            <person name="Stange-Thomann N."/>
            <person name="Mauceli E."/>
            <person name="Bouneau L."/>
            <person name="Fischer C."/>
            <person name="Ozouf-Costaz C."/>
            <person name="Bernot A."/>
            <person name="Nicaud S."/>
            <person name="Jaffe D."/>
            <person name="Fisher S."/>
            <person name="Lutfalla G."/>
            <person name="Dossat C."/>
            <person name="Segurens B."/>
            <person name="Dasilva C."/>
            <person name="Salanoubat M."/>
            <person name="Levy M."/>
            <person name="Boudet N."/>
            <person name="Castellano S."/>
            <person name="Anthouard V."/>
            <person name="Jubin C."/>
            <person name="Castelli V."/>
            <person name="Katinka M."/>
            <person name="Vacherie B."/>
            <person name="Biemont C."/>
            <person name="Skalli Z."/>
            <person name="Cattolico L."/>
            <person name="Poulain J."/>
            <person name="De Berardinis V."/>
            <person name="Cruaud C."/>
            <person name="Duprat S."/>
            <person name="Brottier P."/>
            <person name="Coutanceau J.-P."/>
            <person name="Gouzy J."/>
            <person name="Parra G."/>
            <person name="Lardier G."/>
            <person name="Chapple C."/>
            <person name="McKernan K.J."/>
            <person name="McEwan P."/>
            <person name="Bosak S."/>
            <person name="Kellis M."/>
            <person name="Volff J.-N."/>
            <person name="Guigo R."/>
            <person name="Zody M.C."/>
            <person name="Mesirov J."/>
            <person name="Lindblad-Toh K."/>
            <person name="Birren B."/>
            <person name="Nusbaum C."/>
            <person name="Kahn D."/>
            <person name="Robinson-Rechavi M."/>
            <person name="Laudet V."/>
            <person name="Schachter V."/>
            <person name="Quetier F."/>
            <person name="Saurin W."/>
            <person name="Scarpelli C."/>
            <person name="Wincker P."/>
            <person name="Lander E.S."/>
            <person name="Weissenbach J."/>
            <person name="Roest Crollius H."/>
        </authorList>
    </citation>
    <scope>NUCLEOTIDE SEQUENCE [LARGE SCALE GENOMIC DNA]</scope>
</reference>
<evidence type="ECO:0000256" key="6">
    <source>
        <dbReference type="SAM" id="Phobius"/>
    </source>
</evidence>
<dbReference type="HOGENOM" id="CLU_025677_1_0_1"/>
<evidence type="ECO:0000313" key="8">
    <source>
        <dbReference type="Ensembl" id="ENSTNIP00000003400.1"/>
    </source>
</evidence>
<keyword evidence="3 6" id="KW-1133">Transmembrane helix</keyword>
<evidence type="ECO:0000256" key="4">
    <source>
        <dbReference type="ARBA" id="ARBA00023136"/>
    </source>
</evidence>
<evidence type="ECO:0000256" key="1">
    <source>
        <dbReference type="ARBA" id="ARBA00004370"/>
    </source>
</evidence>
<dbReference type="InterPro" id="IPR053891">
    <property type="entry name" value="Shisa_N"/>
</dbReference>
<evidence type="ECO:0000256" key="5">
    <source>
        <dbReference type="SAM" id="MobiDB-lite"/>
    </source>
</evidence>
<sequence>MDLCRGYYDVMGHFDSAFNCSKDTFIFCCGTCHYRFCCPERSRQLEQDSCKNYDSPDWAKPQTDPILIPEELGPDTDIDPLKQQSHNTGFVIGGVVVFMVAVAVGIKVVFNKVQQEAHQRDLNMPRALVDMLRHQSSPVQQDERNNSVALTVGDGQGTLGRAPKNLYAPGLPSKDNRCEGPGLLQHSRTTQTQAQSALFCGCTLRRPSLVGNLQHNFIHSSGTSPKHTATIERTPRMNNAQLAAGGTLLSSKHNNTKSQPSFHHSLHNLAQLPPSYESATKPELNRYSSLKRLGMPASPTPNPYPLDPPEPQYNPNYDTLSKPPRKVKSTDQLLNMGDVPGNTGTLSRLSKNQQHQYYKAMAASNKNSNTQTLTRKTQDRREESQQKAQSQQNVCATPTLDRHHMIKMNSHPTSGREQERNPGMTGHSARRMAFAAKRQNTIEQLHFIPGGGGGGSAGSGGGSQGIRTGSKNEVTV</sequence>
<evidence type="ECO:0000259" key="7">
    <source>
        <dbReference type="Pfam" id="PF13908"/>
    </source>
</evidence>
<dbReference type="GO" id="GO:0048172">
    <property type="term" value="P:regulation of short-term neuronal synaptic plasticity"/>
    <property type="evidence" value="ECO:0007669"/>
    <property type="project" value="TreeGrafter"/>
</dbReference>
<evidence type="ECO:0000313" key="9">
    <source>
        <dbReference type="Proteomes" id="UP000007303"/>
    </source>
</evidence>
<feature type="region of interest" description="Disordered" evidence="5">
    <location>
        <begin position="361"/>
        <end position="394"/>
    </location>
</feature>
<feature type="region of interest" description="Disordered" evidence="5">
    <location>
        <begin position="292"/>
        <end position="325"/>
    </location>
</feature>
<dbReference type="GeneTree" id="ENSGT00940000162254"/>
<feature type="region of interest" description="Disordered" evidence="5">
    <location>
        <begin position="409"/>
        <end position="429"/>
    </location>
</feature>
<organism evidence="8 9">
    <name type="scientific">Tetraodon nigroviridis</name>
    <name type="common">Spotted green pufferfish</name>
    <name type="synonym">Chelonodon nigroviridis</name>
    <dbReference type="NCBI Taxonomy" id="99883"/>
    <lineage>
        <taxon>Eukaryota</taxon>
        <taxon>Metazoa</taxon>
        <taxon>Chordata</taxon>
        <taxon>Craniata</taxon>
        <taxon>Vertebrata</taxon>
        <taxon>Euteleostomi</taxon>
        <taxon>Actinopterygii</taxon>
        <taxon>Neopterygii</taxon>
        <taxon>Teleostei</taxon>
        <taxon>Neoteleostei</taxon>
        <taxon>Acanthomorphata</taxon>
        <taxon>Eupercaria</taxon>
        <taxon>Tetraodontiformes</taxon>
        <taxon>Tetradontoidea</taxon>
        <taxon>Tetraodontidae</taxon>
        <taxon>Tetraodon</taxon>
    </lineage>
</organism>
<dbReference type="InterPro" id="IPR026910">
    <property type="entry name" value="Shisa"/>
</dbReference>
<evidence type="ECO:0000256" key="3">
    <source>
        <dbReference type="ARBA" id="ARBA00022989"/>
    </source>
</evidence>